<feature type="compositionally biased region" description="Pro residues" evidence="10">
    <location>
        <begin position="119"/>
        <end position="208"/>
    </location>
</feature>
<keyword evidence="8 11" id="KW-1133">Transmembrane helix</keyword>
<feature type="compositionally biased region" description="Polar residues" evidence="10">
    <location>
        <begin position="1"/>
        <end position="16"/>
    </location>
</feature>
<dbReference type="GO" id="GO:0055085">
    <property type="term" value="P:transmembrane transport"/>
    <property type="evidence" value="ECO:0007669"/>
    <property type="project" value="InterPro"/>
</dbReference>
<dbReference type="EMBL" id="CP018191">
    <property type="protein sequence ID" value="APH53776.1"/>
    <property type="molecule type" value="Genomic_DNA"/>
</dbReference>
<proteinExistence type="inferred from homology"/>
<sequence length="357" mass="37705">MASDRTTPSPNMTERQLSACGPWGEGERMGRDRLPVTLVLSVAVHALLLAALLFLHVGRPPQDLSAPSDVAMVFEGGGEKAPSNTSPDSKTDSDALSNKPGMPPPTPEDKPDTSQPSPSSAPPSPSPPAPPQPQEAPPQVAPVPPAPQAPAPSTPPAQQPPAPVPDIPLPPEPSPDAVPVAPPPPATEVPPAPPSPPQPRTMPQPPVRTPKATPRTSSRPPGRVREAPGSSLSSPMNYSLGGAARGLRHNNPFASMPTNLPLGNDWKAALRRWVQEHGYYPRDAAMRGEDGPVTLQLTINRFGVVTDVQMLESSGSQALDMAWTSVWRGSRVPPFPPGTKEDSITITYTGNYILQRR</sequence>
<dbReference type="InterPro" id="IPR051045">
    <property type="entry name" value="TonB-dependent_transducer"/>
</dbReference>
<keyword evidence="9 11" id="KW-0472">Membrane</keyword>
<dbReference type="AlphaFoldDB" id="A0AAC9K6D3"/>
<dbReference type="InterPro" id="IPR037682">
    <property type="entry name" value="TonB_C"/>
</dbReference>
<dbReference type="GO" id="GO:0031992">
    <property type="term" value="F:energy transducer activity"/>
    <property type="evidence" value="ECO:0007669"/>
    <property type="project" value="TreeGrafter"/>
</dbReference>
<evidence type="ECO:0000256" key="7">
    <source>
        <dbReference type="ARBA" id="ARBA00022927"/>
    </source>
</evidence>
<evidence type="ECO:0000256" key="1">
    <source>
        <dbReference type="ARBA" id="ARBA00004383"/>
    </source>
</evidence>
<keyword evidence="4" id="KW-1003">Cell membrane</keyword>
<evidence type="ECO:0000313" key="13">
    <source>
        <dbReference type="EMBL" id="APH53776.1"/>
    </source>
</evidence>
<dbReference type="GO" id="GO:0015031">
    <property type="term" value="P:protein transport"/>
    <property type="evidence" value="ECO:0007669"/>
    <property type="project" value="UniProtKB-KW"/>
</dbReference>
<dbReference type="Gene3D" id="3.30.1150.10">
    <property type="match status" value="1"/>
</dbReference>
<dbReference type="Proteomes" id="UP000182373">
    <property type="component" value="Chromosome"/>
</dbReference>
<keyword evidence="7" id="KW-0653">Protein transport</keyword>
<evidence type="ECO:0000256" key="6">
    <source>
        <dbReference type="ARBA" id="ARBA00022692"/>
    </source>
</evidence>
<dbReference type="PROSITE" id="PS52015">
    <property type="entry name" value="TONB_CTD"/>
    <property type="match status" value="1"/>
</dbReference>
<feature type="transmembrane region" description="Helical" evidence="11">
    <location>
        <begin position="36"/>
        <end position="57"/>
    </location>
</feature>
<dbReference type="SUPFAM" id="SSF74653">
    <property type="entry name" value="TolA/TonB C-terminal domain"/>
    <property type="match status" value="1"/>
</dbReference>
<evidence type="ECO:0000259" key="12">
    <source>
        <dbReference type="PROSITE" id="PS52015"/>
    </source>
</evidence>
<evidence type="ECO:0000256" key="9">
    <source>
        <dbReference type="ARBA" id="ARBA00023136"/>
    </source>
</evidence>
<dbReference type="GO" id="GO:0098797">
    <property type="term" value="C:plasma membrane protein complex"/>
    <property type="evidence" value="ECO:0007669"/>
    <property type="project" value="TreeGrafter"/>
</dbReference>
<keyword evidence="3" id="KW-0813">Transport</keyword>
<evidence type="ECO:0000256" key="4">
    <source>
        <dbReference type="ARBA" id="ARBA00022475"/>
    </source>
</evidence>
<evidence type="ECO:0000256" key="2">
    <source>
        <dbReference type="ARBA" id="ARBA00006555"/>
    </source>
</evidence>
<dbReference type="PANTHER" id="PTHR33446:SF11">
    <property type="entry name" value="TONB3"/>
    <property type="match status" value="1"/>
</dbReference>
<gene>
    <name evidence="13" type="ORF">GbCGDNIH9_0533</name>
</gene>
<keyword evidence="6 11" id="KW-0812">Transmembrane</keyword>
<evidence type="ECO:0000256" key="3">
    <source>
        <dbReference type="ARBA" id="ARBA00022448"/>
    </source>
</evidence>
<dbReference type="PRINTS" id="PR01217">
    <property type="entry name" value="PRICHEXTENSN"/>
</dbReference>
<evidence type="ECO:0000313" key="14">
    <source>
        <dbReference type="Proteomes" id="UP000182373"/>
    </source>
</evidence>
<organism evidence="13 14">
    <name type="scientific">Granulibacter bethesdensis</name>
    <dbReference type="NCBI Taxonomy" id="364410"/>
    <lineage>
        <taxon>Bacteria</taxon>
        <taxon>Pseudomonadati</taxon>
        <taxon>Pseudomonadota</taxon>
        <taxon>Alphaproteobacteria</taxon>
        <taxon>Acetobacterales</taxon>
        <taxon>Acetobacteraceae</taxon>
        <taxon>Granulibacter</taxon>
    </lineage>
</organism>
<dbReference type="InterPro" id="IPR006260">
    <property type="entry name" value="TonB/TolA_C"/>
</dbReference>
<dbReference type="PANTHER" id="PTHR33446">
    <property type="entry name" value="PROTEIN TONB-RELATED"/>
    <property type="match status" value="1"/>
</dbReference>
<evidence type="ECO:0000256" key="8">
    <source>
        <dbReference type="ARBA" id="ARBA00022989"/>
    </source>
</evidence>
<feature type="domain" description="TonB C-terminal" evidence="12">
    <location>
        <begin position="265"/>
        <end position="357"/>
    </location>
</feature>
<name>A0AAC9K6D3_9PROT</name>
<accession>A0AAC9K6D3</accession>
<protein>
    <submittedName>
        <fullName evidence="13">TonB family protein</fullName>
    </submittedName>
</protein>
<reference evidence="14" key="1">
    <citation type="submission" date="2016-11" db="EMBL/GenBank/DDBJ databases">
        <title>Comparative genomic and phenotypic analysis of Granulibacter bethesdensis clinical isolates from patients with chronic granulomatous disease.</title>
        <authorList>
            <person name="Zarember K.A."/>
            <person name="Porcella S.F."/>
            <person name="Chu J."/>
            <person name="Ding L."/>
            <person name="Dahlstrom E."/>
            <person name="Barbian K."/>
            <person name="Martens C."/>
            <person name="Sykora L."/>
            <person name="Kramer S."/>
            <person name="Pettinato A.M."/>
            <person name="Hong H."/>
            <person name="Wald G."/>
            <person name="Berg L.J."/>
            <person name="Rogge L.S."/>
            <person name="Greenberg D.E."/>
            <person name="Falcone E.L."/>
            <person name="Neves J.F."/>
            <person name="Simoes M.J."/>
            <person name="Casal M."/>
            <person name="Rodriguez-Lopez F.C."/>
            <person name="Zelazny A."/>
            <person name="Gallin J.I."/>
            <person name="Holland S.M."/>
        </authorList>
    </citation>
    <scope>NUCLEOTIDE SEQUENCE [LARGE SCALE GENOMIC DNA]</scope>
    <source>
        <strain evidence="14">NIH9.1</strain>
    </source>
</reference>
<evidence type="ECO:0000256" key="5">
    <source>
        <dbReference type="ARBA" id="ARBA00022519"/>
    </source>
</evidence>
<feature type="region of interest" description="Disordered" evidence="10">
    <location>
        <begin position="1"/>
        <end position="24"/>
    </location>
</feature>
<dbReference type="NCBIfam" id="TIGR01352">
    <property type="entry name" value="tonB_Cterm"/>
    <property type="match status" value="1"/>
</dbReference>
<evidence type="ECO:0000256" key="11">
    <source>
        <dbReference type="SAM" id="Phobius"/>
    </source>
</evidence>
<evidence type="ECO:0000256" key="10">
    <source>
        <dbReference type="SAM" id="MobiDB-lite"/>
    </source>
</evidence>
<comment type="similarity">
    <text evidence="2">Belongs to the TonB family.</text>
</comment>
<keyword evidence="5" id="KW-0997">Cell inner membrane</keyword>
<dbReference type="Pfam" id="PF03544">
    <property type="entry name" value="TonB_C"/>
    <property type="match status" value="1"/>
</dbReference>
<feature type="region of interest" description="Disordered" evidence="10">
    <location>
        <begin position="75"/>
        <end position="239"/>
    </location>
</feature>
<comment type="subcellular location">
    <subcellularLocation>
        <location evidence="1">Cell inner membrane</location>
        <topology evidence="1">Single-pass membrane protein</topology>
        <orientation evidence="1">Periplasmic side</orientation>
    </subcellularLocation>
</comment>